<dbReference type="PANTHER" id="PTHR46481">
    <property type="entry name" value="ZINC FINGER BED DOMAIN-CONTAINING PROTEIN 4"/>
    <property type="match status" value="1"/>
</dbReference>
<feature type="domain" description="hAT-like transposase RNase-H fold" evidence="2">
    <location>
        <begin position="362"/>
        <end position="453"/>
    </location>
</feature>
<dbReference type="AlphaFoldDB" id="A0AAW1HIA4"/>
<comment type="caution">
    <text evidence="3">The sequence shown here is derived from an EMBL/GenBank/DDBJ whole genome shotgun (WGS) entry which is preliminary data.</text>
</comment>
<keyword evidence="4" id="KW-1185">Reference proteome</keyword>
<accession>A0AAW1HIA4</accession>
<dbReference type="InterPro" id="IPR025525">
    <property type="entry name" value="hAT-like_transposase_RNase-H"/>
</dbReference>
<dbReference type="InterPro" id="IPR012337">
    <property type="entry name" value="RNaseH-like_sf"/>
</dbReference>
<reference evidence="3" key="1">
    <citation type="submission" date="2024-03" db="EMBL/GenBank/DDBJ databases">
        <title>WGS assembly of Saponaria officinalis var. Norfolk2.</title>
        <authorList>
            <person name="Jenkins J."/>
            <person name="Shu S."/>
            <person name="Grimwood J."/>
            <person name="Barry K."/>
            <person name="Goodstein D."/>
            <person name="Schmutz J."/>
            <person name="Leebens-Mack J."/>
            <person name="Osbourn A."/>
        </authorList>
    </citation>
    <scope>NUCLEOTIDE SEQUENCE [LARGE SCALE GENOMIC DNA]</scope>
    <source>
        <strain evidence="3">JIC</strain>
    </source>
</reference>
<dbReference type="EMBL" id="JBDFQZ010000011">
    <property type="protein sequence ID" value="KAK9676042.1"/>
    <property type="molecule type" value="Genomic_DNA"/>
</dbReference>
<dbReference type="Proteomes" id="UP001443914">
    <property type="component" value="Unassembled WGS sequence"/>
</dbReference>
<dbReference type="GO" id="GO:0005634">
    <property type="term" value="C:nucleus"/>
    <property type="evidence" value="ECO:0007669"/>
    <property type="project" value="UniProtKB-SubCell"/>
</dbReference>
<keyword evidence="1" id="KW-0238">DNA-binding</keyword>
<name>A0AAW1HIA4_SAPOF</name>
<evidence type="ECO:0000313" key="4">
    <source>
        <dbReference type="Proteomes" id="UP001443914"/>
    </source>
</evidence>
<dbReference type="SUPFAM" id="SSF140996">
    <property type="entry name" value="Hermes dimerisation domain"/>
    <property type="match status" value="1"/>
</dbReference>
<dbReference type="GO" id="GO:0008270">
    <property type="term" value="F:zinc ion binding"/>
    <property type="evidence" value="ECO:0007669"/>
    <property type="project" value="UniProtKB-KW"/>
</dbReference>
<gene>
    <name evidence="3" type="ORF">RND81_11G049800</name>
</gene>
<sequence length="544" mass="62886">MSSTQSKRTVSMSNLSTEALTKEELDELQRILLSGKKLTRGRIYIKRKSKRRAEYWDCFMEYLEEQLYGPKLLRAECKFCDKTFAADSNVNGSKNIGQHWGKCIRNPANKGKGMQTEFFFEPGNVNMDGEEVEGKLKYGTVNLKDVRDALIYMIVVDELPFRHVEKDGFRHLMSVACPKFHIPSRTTVARDCLSLYLDEKQTLKEMFNKSCQRICVTTDTWTTIQRINYMCLTAHFIDNEWKLHKRIINFCPISSHKGDAIGKAVEACLEAWGIEDKLFTVTVDNASSNDVASTIQRFKELVQKLNIDCKLSLSLDVPTRWNSTYIMLETALKYQRVFGGLNLPDGDDFKFNELPPDADDWKKIASVLDMLNKWEKHGDDDFKAMTTSMKKKYEKYWGNVEKMNMMIYIAVILDPHSKLLVVELTLTNMYGKEKGMELANNVKAFAYSLFDEYRVMYSYLSPQSGPINDLTSLHQQDEDDVGGTMNYLKNLKDRAKRLKGSSDWLRARLTSCPMDIEEYTRDLEELQDEFDKVILEDEIVYVDS</sequence>
<evidence type="ECO:0000256" key="1">
    <source>
        <dbReference type="ARBA" id="ARBA00023125"/>
    </source>
</evidence>
<evidence type="ECO:0000313" key="3">
    <source>
        <dbReference type="EMBL" id="KAK9676042.1"/>
    </source>
</evidence>
<organism evidence="3 4">
    <name type="scientific">Saponaria officinalis</name>
    <name type="common">Common soapwort</name>
    <name type="synonym">Lychnis saponaria</name>
    <dbReference type="NCBI Taxonomy" id="3572"/>
    <lineage>
        <taxon>Eukaryota</taxon>
        <taxon>Viridiplantae</taxon>
        <taxon>Streptophyta</taxon>
        <taxon>Embryophyta</taxon>
        <taxon>Tracheophyta</taxon>
        <taxon>Spermatophyta</taxon>
        <taxon>Magnoliopsida</taxon>
        <taxon>eudicotyledons</taxon>
        <taxon>Gunneridae</taxon>
        <taxon>Pentapetalae</taxon>
        <taxon>Caryophyllales</taxon>
        <taxon>Caryophyllaceae</taxon>
        <taxon>Caryophylleae</taxon>
        <taxon>Saponaria</taxon>
    </lineage>
</organism>
<dbReference type="InterPro" id="IPR052035">
    <property type="entry name" value="ZnF_BED_domain_contain"/>
</dbReference>
<protein>
    <recommendedName>
        <fullName evidence="2">hAT-like transposase RNase-H fold domain-containing protein</fullName>
    </recommendedName>
</protein>
<proteinExistence type="predicted"/>
<dbReference type="GO" id="GO:0003677">
    <property type="term" value="F:DNA binding"/>
    <property type="evidence" value="ECO:0007669"/>
    <property type="project" value="UniProtKB-KW"/>
</dbReference>
<dbReference type="SUPFAM" id="SSF53098">
    <property type="entry name" value="Ribonuclease H-like"/>
    <property type="match status" value="1"/>
</dbReference>
<dbReference type="PANTHER" id="PTHR46481:SF7">
    <property type="entry name" value="ZINC FINGER BED DOMAIN-CONTAINING PROTEIN RICESLEEPER 2-LIKE"/>
    <property type="match status" value="1"/>
</dbReference>
<dbReference type="Pfam" id="PF14372">
    <property type="entry name" value="hAT-like_RNase-H"/>
    <property type="match status" value="1"/>
</dbReference>
<evidence type="ECO:0000259" key="2">
    <source>
        <dbReference type="Pfam" id="PF14372"/>
    </source>
</evidence>